<accession>A0A8H3X5G5</accession>
<gene>
    <name evidence="1" type="ORF">F8M41_008159</name>
</gene>
<dbReference type="Proteomes" id="UP000439903">
    <property type="component" value="Unassembled WGS sequence"/>
</dbReference>
<protein>
    <submittedName>
        <fullName evidence="1">Uncharacterized protein</fullName>
    </submittedName>
</protein>
<sequence>MQGKALPPGSISISSSTTAATSTHSFISPTLDVTHSPLSAYLLRLSPPKSTGFEFASQIVVFASPIAADLPVPFQQQSPTFGIFLISASSPSGCSFTSLFYLLTLETLQISLSTPS</sequence>
<evidence type="ECO:0000313" key="1">
    <source>
        <dbReference type="EMBL" id="KAF0411861.1"/>
    </source>
</evidence>
<keyword evidence="2" id="KW-1185">Reference proteome</keyword>
<dbReference type="AlphaFoldDB" id="A0A8H3X5G5"/>
<organism evidence="1 2">
    <name type="scientific">Gigaspora margarita</name>
    <dbReference type="NCBI Taxonomy" id="4874"/>
    <lineage>
        <taxon>Eukaryota</taxon>
        <taxon>Fungi</taxon>
        <taxon>Fungi incertae sedis</taxon>
        <taxon>Mucoromycota</taxon>
        <taxon>Glomeromycotina</taxon>
        <taxon>Glomeromycetes</taxon>
        <taxon>Diversisporales</taxon>
        <taxon>Gigasporaceae</taxon>
        <taxon>Gigaspora</taxon>
    </lineage>
</organism>
<dbReference type="EMBL" id="WTPW01001845">
    <property type="protein sequence ID" value="KAF0411861.1"/>
    <property type="molecule type" value="Genomic_DNA"/>
</dbReference>
<name>A0A8H3X5G5_GIGMA</name>
<reference evidence="1 2" key="1">
    <citation type="journal article" date="2019" name="Environ. Microbiol.">
        <title>At the nexus of three kingdoms: the genome of the mycorrhizal fungus Gigaspora margarita provides insights into plant, endobacterial and fungal interactions.</title>
        <authorList>
            <person name="Venice F."/>
            <person name="Ghignone S."/>
            <person name="Salvioli di Fossalunga A."/>
            <person name="Amselem J."/>
            <person name="Novero M."/>
            <person name="Xianan X."/>
            <person name="Sedzielewska Toro K."/>
            <person name="Morin E."/>
            <person name="Lipzen A."/>
            <person name="Grigoriev I.V."/>
            <person name="Henrissat B."/>
            <person name="Martin F.M."/>
            <person name="Bonfante P."/>
        </authorList>
    </citation>
    <scope>NUCLEOTIDE SEQUENCE [LARGE SCALE GENOMIC DNA]</scope>
    <source>
        <strain evidence="1 2">BEG34</strain>
    </source>
</reference>
<comment type="caution">
    <text evidence="1">The sequence shown here is derived from an EMBL/GenBank/DDBJ whole genome shotgun (WGS) entry which is preliminary data.</text>
</comment>
<proteinExistence type="predicted"/>
<evidence type="ECO:0000313" key="2">
    <source>
        <dbReference type="Proteomes" id="UP000439903"/>
    </source>
</evidence>